<dbReference type="AlphaFoldDB" id="A0A1K0I9J3"/>
<gene>
    <name evidence="1" type="ORF">CNECB9_1340018</name>
</gene>
<accession>A0A1K0I9J3</accession>
<evidence type="ECO:0000313" key="1">
    <source>
        <dbReference type="EMBL" id="SCU73808.1"/>
    </source>
</evidence>
<dbReference type="GO" id="GO:0003677">
    <property type="term" value="F:DNA binding"/>
    <property type="evidence" value="ECO:0007669"/>
    <property type="project" value="UniProtKB-KW"/>
</dbReference>
<dbReference type="RefSeq" id="WP_340520482.1">
    <property type="nucleotide sequence ID" value="NZ_FMSH01000040.1"/>
</dbReference>
<dbReference type="Pfam" id="PF13310">
    <property type="entry name" value="Virulence_RhuM"/>
    <property type="match status" value="1"/>
</dbReference>
<proteinExistence type="predicted"/>
<dbReference type="PANTHER" id="PTHR35810">
    <property type="entry name" value="CYTOPLASMIC PROTEIN-RELATED"/>
    <property type="match status" value="1"/>
</dbReference>
<name>A0A1K0I9J3_CUPNE</name>
<protein>
    <submittedName>
        <fullName evidence="1">Putative DNA-binding protein</fullName>
    </submittedName>
</protein>
<dbReference type="InterPro" id="IPR011204">
    <property type="entry name" value="Virulence_RhuM-like"/>
</dbReference>
<dbReference type="PIRSF" id="PIRSF015268">
    <property type="entry name" value="Virulence_RhuM"/>
    <property type="match status" value="1"/>
</dbReference>
<sequence>MSAGELILYTTEDGAAQIRLRAADGTVWLTQAEMAELFQTSPQNMTLHIKAVYAEGELAIEATCKEDLQVRVEGGRQVQRRLKQYNLDMILAVGYRVRSHRGTQFRQWATTHLRELLVKGFVMDDERLKDPDGWDYFDELIERIRDIRASEKRFYQKVRDIYATAVDYDSKAEEAQRFFARVQNKMLWAITGHTAAELISARADAGRPNMGLTSWKGGRVRQADVTVAKNYLQPAEVDALNRIVVMYLDYAESMAQRRKVVTMHQWAEKLDAFLEFNERDVLRNAGKISAQVAERVALERYAEFAGKRREAARLSADVQDANVLEEIAQQLEGQRKTRRK</sequence>
<dbReference type="PANTHER" id="PTHR35810:SF1">
    <property type="entry name" value="CYTOPLASMIC PROTEIN"/>
    <property type="match status" value="1"/>
</dbReference>
<keyword evidence="1" id="KW-0238">DNA-binding</keyword>
<reference evidence="1" key="1">
    <citation type="submission" date="2016-09" db="EMBL/GenBank/DDBJ databases">
        <authorList>
            <person name="Capua I."/>
            <person name="De Benedictis P."/>
            <person name="Joannis T."/>
            <person name="Lombin L.H."/>
            <person name="Cattoli G."/>
        </authorList>
    </citation>
    <scope>NUCLEOTIDE SEQUENCE</scope>
    <source>
        <strain evidence="1">B9</strain>
    </source>
</reference>
<organism evidence="1">
    <name type="scientific">Cupriavidus necator</name>
    <name type="common">Alcaligenes eutrophus</name>
    <name type="synonym">Ralstonia eutropha</name>
    <dbReference type="NCBI Taxonomy" id="106590"/>
    <lineage>
        <taxon>Bacteria</taxon>
        <taxon>Pseudomonadati</taxon>
        <taxon>Pseudomonadota</taxon>
        <taxon>Betaproteobacteria</taxon>
        <taxon>Burkholderiales</taxon>
        <taxon>Burkholderiaceae</taxon>
        <taxon>Cupriavidus</taxon>
    </lineage>
</organism>
<dbReference type="EMBL" id="FMSH01000040">
    <property type="protein sequence ID" value="SCU73808.1"/>
    <property type="molecule type" value="Genomic_DNA"/>
</dbReference>